<evidence type="ECO:0000256" key="1">
    <source>
        <dbReference type="SAM" id="MobiDB-lite"/>
    </source>
</evidence>
<protein>
    <submittedName>
        <fullName evidence="2">Uncharacterized protein</fullName>
    </submittedName>
</protein>
<evidence type="ECO:0000313" key="3">
    <source>
        <dbReference type="Proteomes" id="UP001174691"/>
    </source>
</evidence>
<reference evidence="2" key="1">
    <citation type="submission" date="2022-07" db="EMBL/GenBank/DDBJ databases">
        <title>Fungi with potential for degradation of polypropylene.</title>
        <authorList>
            <person name="Gostincar C."/>
        </authorList>
    </citation>
    <scope>NUCLEOTIDE SEQUENCE</scope>
    <source>
        <strain evidence="2">EXF-13287</strain>
    </source>
</reference>
<dbReference type="Proteomes" id="UP001174691">
    <property type="component" value="Unassembled WGS sequence"/>
</dbReference>
<accession>A0AA38R5D5</accession>
<proteinExistence type="predicted"/>
<keyword evidence="3" id="KW-1185">Reference proteome</keyword>
<feature type="compositionally biased region" description="Basic residues" evidence="1">
    <location>
        <begin position="277"/>
        <end position="287"/>
    </location>
</feature>
<feature type="region of interest" description="Disordered" evidence="1">
    <location>
        <begin position="272"/>
        <end position="323"/>
    </location>
</feature>
<name>A0AA38R5D5_9PEZI</name>
<gene>
    <name evidence="2" type="ORF">NKR19_g8112</name>
</gene>
<sequence length="593" mass="66764">MADYMNPSRLKPQTYNAYIFYPGEFDPVKAQDHQLGMDLNLMRKMLLTSHSQDPVSPGKPQLHMTKFEFSRNKRVLRSLDKPVAGPLNAPPTIGDEVLDLVQRHYFEADGALARLWLERQKPPRVPTGPRSGRNGRQNLRVDAVEHFDRYIREQQRRERKTWRDEDVRHLHGLNLQLAMAQRQSPRLESLYDGGAHLALVHRMLDVNAQGERPSRPSLRNYHFAIADRITRPSCVSSRFWPQAPSLDFFIQPRWCDRRHFKMFCDMAPALGPDRRTGRGRPKTRFPRRAGFDEETSKRRSEHQRRFRGKSEPPHGSFCTARFPDPGDESLLPGRTMVIFPRLPLSVLDRRTRRRSLSRSHVADMFDWDCEDLSASASALTSSVENHKQVREKEKPASSNPFPPCPPCANCASRGHPLSDCLQPCGHCGAPNPKTLESDFPTKFTHPRPDGIPHLRGAALSAHEVFIASSRETTLILSGHDTILVSRGAVDWLRSGDAGGGGSTRDTVVLGPGIAGVPGVWPVGDWSYPIDDRCQHPVAVPGPGKHANPHTADKCPVPRTGRCRCVAFPQYHVAAACRESVLYVWREGSPREGV</sequence>
<feature type="compositionally biased region" description="Basic and acidic residues" evidence="1">
    <location>
        <begin position="289"/>
        <end position="298"/>
    </location>
</feature>
<dbReference type="AlphaFoldDB" id="A0AA38R5D5"/>
<evidence type="ECO:0000313" key="2">
    <source>
        <dbReference type="EMBL" id="KAJ9137773.1"/>
    </source>
</evidence>
<dbReference type="EMBL" id="JANBVN010000155">
    <property type="protein sequence ID" value="KAJ9137773.1"/>
    <property type="molecule type" value="Genomic_DNA"/>
</dbReference>
<comment type="caution">
    <text evidence="2">The sequence shown here is derived from an EMBL/GenBank/DDBJ whole genome shotgun (WGS) entry which is preliminary data.</text>
</comment>
<organism evidence="2 3">
    <name type="scientific">Coniochaeta hoffmannii</name>
    <dbReference type="NCBI Taxonomy" id="91930"/>
    <lineage>
        <taxon>Eukaryota</taxon>
        <taxon>Fungi</taxon>
        <taxon>Dikarya</taxon>
        <taxon>Ascomycota</taxon>
        <taxon>Pezizomycotina</taxon>
        <taxon>Sordariomycetes</taxon>
        <taxon>Sordariomycetidae</taxon>
        <taxon>Coniochaetales</taxon>
        <taxon>Coniochaetaceae</taxon>
        <taxon>Coniochaeta</taxon>
    </lineage>
</organism>